<accession>A0ABS5J770</accession>
<evidence type="ECO:0000313" key="8">
    <source>
        <dbReference type="Proteomes" id="UP000676386"/>
    </source>
</evidence>
<dbReference type="InterPro" id="IPR036388">
    <property type="entry name" value="WH-like_DNA-bd_sf"/>
</dbReference>
<dbReference type="SUPFAM" id="SSF88659">
    <property type="entry name" value="Sigma3 and sigma4 domains of RNA polymerase sigma factors"/>
    <property type="match status" value="1"/>
</dbReference>
<dbReference type="PANTHER" id="PTHR43133">
    <property type="entry name" value="RNA POLYMERASE ECF-TYPE SIGMA FACTO"/>
    <property type="match status" value="1"/>
</dbReference>
<dbReference type="Gene3D" id="1.10.10.10">
    <property type="entry name" value="Winged helix-like DNA-binding domain superfamily/Winged helix DNA-binding domain"/>
    <property type="match status" value="1"/>
</dbReference>
<dbReference type="PANTHER" id="PTHR43133:SF46">
    <property type="entry name" value="RNA POLYMERASE SIGMA-70 FACTOR ECF SUBFAMILY"/>
    <property type="match status" value="1"/>
</dbReference>
<dbReference type="EMBL" id="JAGTXB010000014">
    <property type="protein sequence ID" value="MBS0030407.1"/>
    <property type="molecule type" value="Genomic_DNA"/>
</dbReference>
<organism evidence="7 8">
    <name type="scientific">Chitinophaga hostae</name>
    <dbReference type="NCBI Taxonomy" id="2831022"/>
    <lineage>
        <taxon>Bacteria</taxon>
        <taxon>Pseudomonadati</taxon>
        <taxon>Bacteroidota</taxon>
        <taxon>Chitinophagia</taxon>
        <taxon>Chitinophagales</taxon>
        <taxon>Chitinophagaceae</taxon>
        <taxon>Chitinophaga</taxon>
    </lineage>
</organism>
<proteinExistence type="inferred from homology"/>
<evidence type="ECO:0000259" key="6">
    <source>
        <dbReference type="Pfam" id="PF08281"/>
    </source>
</evidence>
<dbReference type="Proteomes" id="UP000676386">
    <property type="component" value="Unassembled WGS sequence"/>
</dbReference>
<dbReference type="InterPro" id="IPR007627">
    <property type="entry name" value="RNA_pol_sigma70_r2"/>
</dbReference>
<evidence type="ECO:0000256" key="1">
    <source>
        <dbReference type="ARBA" id="ARBA00010641"/>
    </source>
</evidence>
<dbReference type="NCBIfam" id="TIGR02937">
    <property type="entry name" value="sigma70-ECF"/>
    <property type="match status" value="1"/>
</dbReference>
<reference evidence="7 8" key="1">
    <citation type="submission" date="2021-04" db="EMBL/GenBank/DDBJ databases">
        <title>Chitinophaga sp. nov., isolated from the rhizosphere soil.</title>
        <authorList>
            <person name="He S."/>
        </authorList>
    </citation>
    <scope>NUCLEOTIDE SEQUENCE [LARGE SCALE GENOMIC DNA]</scope>
    <source>
        <strain evidence="7 8">2R12</strain>
    </source>
</reference>
<feature type="domain" description="RNA polymerase sigma-70 region 2" evidence="5">
    <location>
        <begin position="23"/>
        <end position="85"/>
    </location>
</feature>
<protein>
    <submittedName>
        <fullName evidence="7">RNA polymerase sigma factor</fullName>
    </submittedName>
</protein>
<dbReference type="Pfam" id="PF08281">
    <property type="entry name" value="Sigma70_r4_2"/>
    <property type="match status" value="1"/>
</dbReference>
<keyword evidence="8" id="KW-1185">Reference proteome</keyword>
<dbReference type="InterPro" id="IPR039425">
    <property type="entry name" value="RNA_pol_sigma-70-like"/>
</dbReference>
<dbReference type="SUPFAM" id="SSF88946">
    <property type="entry name" value="Sigma2 domain of RNA polymerase sigma factors"/>
    <property type="match status" value="1"/>
</dbReference>
<keyword evidence="4" id="KW-0804">Transcription</keyword>
<keyword evidence="3" id="KW-0731">Sigma factor</keyword>
<dbReference type="InterPro" id="IPR013325">
    <property type="entry name" value="RNA_pol_sigma_r2"/>
</dbReference>
<evidence type="ECO:0000256" key="4">
    <source>
        <dbReference type="ARBA" id="ARBA00023163"/>
    </source>
</evidence>
<gene>
    <name evidence="7" type="ORF">KE626_23980</name>
</gene>
<feature type="domain" description="RNA polymerase sigma factor 70 region 4 type 2" evidence="6">
    <location>
        <begin position="131"/>
        <end position="172"/>
    </location>
</feature>
<dbReference type="RefSeq" id="WP_211975547.1">
    <property type="nucleotide sequence ID" value="NZ_CBFHAM010000008.1"/>
</dbReference>
<name>A0ABS5J770_9BACT</name>
<dbReference type="InterPro" id="IPR013324">
    <property type="entry name" value="RNA_pol_sigma_r3/r4-like"/>
</dbReference>
<dbReference type="Gene3D" id="1.10.1740.10">
    <property type="match status" value="1"/>
</dbReference>
<keyword evidence="2" id="KW-0805">Transcription regulation</keyword>
<comment type="similarity">
    <text evidence="1">Belongs to the sigma-70 factor family. ECF subfamily.</text>
</comment>
<comment type="caution">
    <text evidence="7">The sequence shown here is derived from an EMBL/GenBank/DDBJ whole genome shotgun (WGS) entry which is preliminary data.</text>
</comment>
<evidence type="ECO:0000256" key="2">
    <source>
        <dbReference type="ARBA" id="ARBA00023015"/>
    </source>
</evidence>
<sequence>MDLLALKIKNGNELAFREFFDKTYARVYAYLVKAFDSNNIHLDDIAQEVYVKLWQNRAQIDEEQFLEGYLFKILRNTVISHFRTLAKDKKRNSGYTRSIQETHRNQLYGSYTDAFKNIHEKENNQHYEQVMKGISPLKQQCFRLHREFGLTYNQISQREGIAIKTVEKYIRQTSRILQSKLLTKIQFLLISIILLVA</sequence>
<dbReference type="Pfam" id="PF04542">
    <property type="entry name" value="Sigma70_r2"/>
    <property type="match status" value="1"/>
</dbReference>
<dbReference type="InterPro" id="IPR014284">
    <property type="entry name" value="RNA_pol_sigma-70_dom"/>
</dbReference>
<evidence type="ECO:0000256" key="3">
    <source>
        <dbReference type="ARBA" id="ARBA00023082"/>
    </source>
</evidence>
<dbReference type="InterPro" id="IPR013249">
    <property type="entry name" value="RNA_pol_sigma70_r4_t2"/>
</dbReference>
<evidence type="ECO:0000313" key="7">
    <source>
        <dbReference type="EMBL" id="MBS0030407.1"/>
    </source>
</evidence>
<evidence type="ECO:0000259" key="5">
    <source>
        <dbReference type="Pfam" id="PF04542"/>
    </source>
</evidence>